<evidence type="ECO:0000313" key="2">
    <source>
        <dbReference type="EMBL" id="SDL00799.1"/>
    </source>
</evidence>
<keyword evidence="1" id="KW-1133">Transmembrane helix</keyword>
<dbReference type="Proteomes" id="UP000198510">
    <property type="component" value="Unassembled WGS sequence"/>
</dbReference>
<protein>
    <submittedName>
        <fullName evidence="2">Uncharacterized protein</fullName>
    </submittedName>
</protein>
<dbReference type="AlphaFoldDB" id="A0A1G9GJF3"/>
<proteinExistence type="predicted"/>
<dbReference type="STRING" id="1075417.SAMN05421823_104130"/>
<reference evidence="2 3" key="1">
    <citation type="submission" date="2016-10" db="EMBL/GenBank/DDBJ databases">
        <authorList>
            <person name="de Groot N.N."/>
        </authorList>
    </citation>
    <scope>NUCLEOTIDE SEQUENCE [LARGE SCALE GENOMIC DNA]</scope>
    <source>
        <strain evidence="2 3">DSM 25186</strain>
    </source>
</reference>
<dbReference type="RefSeq" id="WP_089681975.1">
    <property type="nucleotide sequence ID" value="NZ_FNFO01000004.1"/>
</dbReference>
<organism evidence="2 3">
    <name type="scientific">Catalinimonas alkaloidigena</name>
    <dbReference type="NCBI Taxonomy" id="1075417"/>
    <lineage>
        <taxon>Bacteria</taxon>
        <taxon>Pseudomonadati</taxon>
        <taxon>Bacteroidota</taxon>
        <taxon>Cytophagia</taxon>
        <taxon>Cytophagales</taxon>
        <taxon>Catalimonadaceae</taxon>
        <taxon>Catalinimonas</taxon>
    </lineage>
</organism>
<accession>A0A1G9GJF3</accession>
<feature type="transmembrane region" description="Helical" evidence="1">
    <location>
        <begin position="42"/>
        <end position="63"/>
    </location>
</feature>
<evidence type="ECO:0000313" key="3">
    <source>
        <dbReference type="Proteomes" id="UP000198510"/>
    </source>
</evidence>
<gene>
    <name evidence="2" type="ORF">SAMN05421823_104130</name>
</gene>
<keyword evidence="1" id="KW-0812">Transmembrane</keyword>
<evidence type="ECO:0000256" key="1">
    <source>
        <dbReference type="SAM" id="Phobius"/>
    </source>
</evidence>
<name>A0A1G9GJF3_9BACT</name>
<sequence>MKMRNAGESAGWGLILVVVYALVSGGMSFLKREGMRGAIIWFTNLLILHTLICVVVSVISFAIGKNQIGKDWLLHTLVGGSVCLGSTQL</sequence>
<keyword evidence="3" id="KW-1185">Reference proteome</keyword>
<feature type="transmembrane region" description="Helical" evidence="1">
    <location>
        <begin position="12"/>
        <end position="30"/>
    </location>
</feature>
<dbReference type="EMBL" id="FNFO01000004">
    <property type="protein sequence ID" value="SDL00799.1"/>
    <property type="molecule type" value="Genomic_DNA"/>
</dbReference>
<keyword evidence="1" id="KW-0472">Membrane</keyword>